<feature type="region of interest" description="Disordered" evidence="1">
    <location>
        <begin position="1"/>
        <end position="24"/>
    </location>
</feature>
<dbReference type="InterPro" id="IPR055755">
    <property type="entry name" value="DUF7331"/>
</dbReference>
<comment type="caution">
    <text evidence="2">The sequence shown here is derived from an EMBL/GenBank/DDBJ whole genome shotgun (WGS) entry which is preliminary data.</text>
</comment>
<proteinExistence type="predicted"/>
<sequence length="61" mass="6978">MTTVSTRVNDDVTDERESTQDLSTLPSIEFYETDDGIVFYDTENPLAWVETDRTLCLDEIA</sequence>
<dbReference type="EMBL" id="JBHSAQ010000001">
    <property type="protein sequence ID" value="MFC3957293.1"/>
    <property type="molecule type" value="Genomic_DNA"/>
</dbReference>
<protein>
    <recommendedName>
        <fullName evidence="4">Halobacterial output domain-containing protein</fullName>
    </recommendedName>
</protein>
<dbReference type="Pfam" id="PF24018">
    <property type="entry name" value="DUF7331"/>
    <property type="match status" value="1"/>
</dbReference>
<dbReference type="AlphaFoldDB" id="A0ABD5NKT5"/>
<dbReference type="Proteomes" id="UP001595846">
    <property type="component" value="Unassembled WGS sequence"/>
</dbReference>
<accession>A0ABD5NKT5</accession>
<dbReference type="RefSeq" id="WP_256531782.1">
    <property type="nucleotide sequence ID" value="NZ_CP101824.1"/>
</dbReference>
<organism evidence="2 3">
    <name type="scientific">Halovivax cerinus</name>
    <dbReference type="NCBI Taxonomy" id="1487865"/>
    <lineage>
        <taxon>Archaea</taxon>
        <taxon>Methanobacteriati</taxon>
        <taxon>Methanobacteriota</taxon>
        <taxon>Stenosarchaea group</taxon>
        <taxon>Halobacteria</taxon>
        <taxon>Halobacteriales</taxon>
        <taxon>Natrialbaceae</taxon>
        <taxon>Halovivax</taxon>
    </lineage>
</organism>
<evidence type="ECO:0000313" key="3">
    <source>
        <dbReference type="Proteomes" id="UP001595846"/>
    </source>
</evidence>
<evidence type="ECO:0000313" key="2">
    <source>
        <dbReference type="EMBL" id="MFC3957293.1"/>
    </source>
</evidence>
<name>A0ABD5NKT5_9EURY</name>
<evidence type="ECO:0008006" key="4">
    <source>
        <dbReference type="Google" id="ProtNLM"/>
    </source>
</evidence>
<evidence type="ECO:0000256" key="1">
    <source>
        <dbReference type="SAM" id="MobiDB-lite"/>
    </source>
</evidence>
<keyword evidence="3" id="KW-1185">Reference proteome</keyword>
<reference evidence="2 3" key="1">
    <citation type="journal article" date="2019" name="Int. J. Syst. Evol. Microbiol.">
        <title>The Global Catalogue of Microorganisms (GCM) 10K type strain sequencing project: providing services to taxonomists for standard genome sequencing and annotation.</title>
        <authorList>
            <consortium name="The Broad Institute Genomics Platform"/>
            <consortium name="The Broad Institute Genome Sequencing Center for Infectious Disease"/>
            <person name="Wu L."/>
            <person name="Ma J."/>
        </authorList>
    </citation>
    <scope>NUCLEOTIDE SEQUENCE [LARGE SCALE GENOMIC DNA]</scope>
    <source>
        <strain evidence="2 3">IBRC-M 10256</strain>
    </source>
</reference>
<gene>
    <name evidence="2" type="ORF">ACFOUR_02745</name>
</gene>
<dbReference type="GeneID" id="73904540"/>